<sequence length="431" mass="47283">MQVHFGNRFNIHSSTYTPRVTLLGVTPRRCKQRRRAAAAADAGEGSQQAQAQKPPWAARMPTWSPSTRMHLNHLMDLFTICDKDGNGILDREEVRHLLQSDGRCTAGICMIAQHRWLSEPDLDEIMSLYDTTNRGGLSFSEFMELVLDGVLLDGKFEEYRAVFAAADEDGDGFLCIEEMAAVLQQLGRPISPQEVADIMAAADVDGNALIDFNEWLRLFRGQLLDLPRMLRYMKMKPVVLGDEVPPAAAMARSLTSGGLTLVSGGQQLGAVMDGLPPATLLVALFGLSGDPICQATAGAVRDLAVHYHKATFVAVEIDRSPEAKALFKHVLLGRYVPAFYFFRGGQLLHSHADASAAVLERYLREHLPATEQPVQPVLQQQHQQQHKQQQQQQQQQGPMGLASASSSSSSSSTTIRGYSLADLVYDSPTAS</sequence>
<dbReference type="InterPro" id="IPR050145">
    <property type="entry name" value="Centrin_CML-like"/>
</dbReference>
<feature type="compositionally biased region" description="Low complexity" evidence="3">
    <location>
        <begin position="37"/>
        <end position="58"/>
    </location>
</feature>
<accession>A0ABY8TLQ2</accession>
<dbReference type="SUPFAM" id="SSF47473">
    <property type="entry name" value="EF-hand"/>
    <property type="match status" value="1"/>
</dbReference>
<evidence type="ECO:0000256" key="2">
    <source>
        <dbReference type="ARBA" id="ARBA00022837"/>
    </source>
</evidence>
<keyword evidence="6" id="KW-1185">Reference proteome</keyword>
<dbReference type="SMART" id="SM00054">
    <property type="entry name" value="EFh"/>
    <property type="match status" value="4"/>
</dbReference>
<feature type="compositionally biased region" description="Low complexity" evidence="3">
    <location>
        <begin position="374"/>
        <end position="412"/>
    </location>
</feature>
<dbReference type="InterPro" id="IPR018247">
    <property type="entry name" value="EF_Hand_1_Ca_BS"/>
</dbReference>
<organism evidence="5 6">
    <name type="scientific">Tetradesmus obliquus</name>
    <name type="common">Green alga</name>
    <name type="synonym">Acutodesmus obliquus</name>
    <dbReference type="NCBI Taxonomy" id="3088"/>
    <lineage>
        <taxon>Eukaryota</taxon>
        <taxon>Viridiplantae</taxon>
        <taxon>Chlorophyta</taxon>
        <taxon>core chlorophytes</taxon>
        <taxon>Chlorophyceae</taxon>
        <taxon>CS clade</taxon>
        <taxon>Sphaeropleales</taxon>
        <taxon>Scenedesmaceae</taxon>
        <taxon>Tetradesmus</taxon>
    </lineage>
</organism>
<evidence type="ECO:0000313" key="5">
    <source>
        <dbReference type="EMBL" id="WIA10029.1"/>
    </source>
</evidence>
<feature type="domain" description="EF-hand" evidence="4">
    <location>
        <begin position="69"/>
        <end position="104"/>
    </location>
</feature>
<dbReference type="CDD" id="cd00051">
    <property type="entry name" value="EFh"/>
    <property type="match status" value="2"/>
</dbReference>
<feature type="region of interest" description="Disordered" evidence="3">
    <location>
        <begin position="33"/>
        <end position="58"/>
    </location>
</feature>
<evidence type="ECO:0000259" key="4">
    <source>
        <dbReference type="PROSITE" id="PS50222"/>
    </source>
</evidence>
<evidence type="ECO:0000256" key="3">
    <source>
        <dbReference type="SAM" id="MobiDB-lite"/>
    </source>
</evidence>
<dbReference type="Gene3D" id="3.40.30.10">
    <property type="entry name" value="Glutaredoxin"/>
    <property type="match status" value="1"/>
</dbReference>
<dbReference type="PANTHER" id="PTHR23050">
    <property type="entry name" value="CALCIUM BINDING PROTEIN"/>
    <property type="match status" value="1"/>
</dbReference>
<name>A0ABY8TLQ2_TETOB</name>
<dbReference type="Proteomes" id="UP001244341">
    <property type="component" value="Chromosome 2b"/>
</dbReference>
<keyword evidence="2" id="KW-0106">Calcium</keyword>
<feature type="domain" description="EF-hand" evidence="4">
    <location>
        <begin position="154"/>
        <end position="189"/>
    </location>
</feature>
<protein>
    <recommendedName>
        <fullName evidence="4">EF-hand domain-containing protein</fullName>
    </recommendedName>
</protein>
<dbReference type="InterPro" id="IPR011992">
    <property type="entry name" value="EF-hand-dom_pair"/>
</dbReference>
<feature type="domain" description="EF-hand" evidence="4">
    <location>
        <begin position="117"/>
        <end position="152"/>
    </location>
</feature>
<proteinExistence type="predicted"/>
<dbReference type="InterPro" id="IPR002048">
    <property type="entry name" value="EF_hand_dom"/>
</dbReference>
<evidence type="ECO:0000313" key="6">
    <source>
        <dbReference type="Proteomes" id="UP001244341"/>
    </source>
</evidence>
<dbReference type="SUPFAM" id="SSF52833">
    <property type="entry name" value="Thioredoxin-like"/>
    <property type="match status" value="1"/>
</dbReference>
<gene>
    <name evidence="5" type="ORF">OEZ85_010241</name>
</gene>
<dbReference type="PROSITE" id="PS00018">
    <property type="entry name" value="EF_HAND_1"/>
    <property type="match status" value="2"/>
</dbReference>
<feature type="domain" description="EF-hand" evidence="4">
    <location>
        <begin position="190"/>
        <end position="225"/>
    </location>
</feature>
<dbReference type="InterPro" id="IPR036249">
    <property type="entry name" value="Thioredoxin-like_sf"/>
</dbReference>
<dbReference type="CDD" id="cd01659">
    <property type="entry name" value="TRX_superfamily"/>
    <property type="match status" value="1"/>
</dbReference>
<dbReference type="Gene3D" id="1.10.238.10">
    <property type="entry name" value="EF-hand"/>
    <property type="match status" value="2"/>
</dbReference>
<reference evidence="5 6" key="1">
    <citation type="submission" date="2023-05" db="EMBL/GenBank/DDBJ databases">
        <title>A 100% complete, gapless, phased diploid assembly of the Scenedesmus obliquus UTEX 3031 genome.</title>
        <authorList>
            <person name="Biondi T.C."/>
            <person name="Hanschen E.R."/>
            <person name="Kwon T."/>
            <person name="Eng W."/>
            <person name="Kruse C.P.S."/>
            <person name="Koehler S.I."/>
            <person name="Kunde Y."/>
            <person name="Gleasner C.D."/>
            <person name="You Mak K.T."/>
            <person name="Polle J."/>
            <person name="Hovde B.T."/>
            <person name="Starkenburg S.R."/>
        </authorList>
    </citation>
    <scope>NUCLEOTIDE SEQUENCE [LARGE SCALE GENOMIC DNA]</scope>
    <source>
        <strain evidence="5 6">DOE0152z</strain>
    </source>
</reference>
<dbReference type="EMBL" id="CP126209">
    <property type="protein sequence ID" value="WIA10029.1"/>
    <property type="molecule type" value="Genomic_DNA"/>
</dbReference>
<dbReference type="PROSITE" id="PS50222">
    <property type="entry name" value="EF_HAND_2"/>
    <property type="match status" value="4"/>
</dbReference>
<evidence type="ECO:0000256" key="1">
    <source>
        <dbReference type="ARBA" id="ARBA00022737"/>
    </source>
</evidence>
<keyword evidence="1" id="KW-0677">Repeat</keyword>
<dbReference type="Pfam" id="PF13499">
    <property type="entry name" value="EF-hand_7"/>
    <property type="match status" value="2"/>
</dbReference>
<feature type="region of interest" description="Disordered" evidence="3">
    <location>
        <begin position="374"/>
        <end position="414"/>
    </location>
</feature>